<feature type="compositionally biased region" description="Polar residues" evidence="1">
    <location>
        <begin position="552"/>
        <end position="566"/>
    </location>
</feature>
<proteinExistence type="predicted"/>
<feature type="region of interest" description="Disordered" evidence="1">
    <location>
        <begin position="513"/>
        <end position="566"/>
    </location>
</feature>
<gene>
    <name evidence="2" type="ORF">BDV37DRAFT_280389</name>
</gene>
<organism evidence="2 3">
    <name type="scientific">Aspergillus pseudonomiae</name>
    <dbReference type="NCBI Taxonomy" id="1506151"/>
    <lineage>
        <taxon>Eukaryota</taxon>
        <taxon>Fungi</taxon>
        <taxon>Dikarya</taxon>
        <taxon>Ascomycota</taxon>
        <taxon>Pezizomycotina</taxon>
        <taxon>Eurotiomycetes</taxon>
        <taxon>Eurotiomycetidae</taxon>
        <taxon>Eurotiales</taxon>
        <taxon>Aspergillaceae</taxon>
        <taxon>Aspergillus</taxon>
        <taxon>Aspergillus subgen. Circumdati</taxon>
    </lineage>
</organism>
<dbReference type="Proteomes" id="UP000325579">
    <property type="component" value="Unassembled WGS sequence"/>
</dbReference>
<keyword evidence="3" id="KW-1185">Reference proteome</keyword>
<dbReference type="EMBL" id="ML736750">
    <property type="protein sequence ID" value="KAE8407131.1"/>
    <property type="molecule type" value="Genomic_DNA"/>
</dbReference>
<accession>A0A5N7DKZ6</accession>
<name>A0A5N7DKZ6_9EURO</name>
<protein>
    <submittedName>
        <fullName evidence="2">Uncharacterized protein</fullName>
    </submittedName>
</protein>
<dbReference type="AlphaFoldDB" id="A0A5N7DKZ6"/>
<evidence type="ECO:0000256" key="1">
    <source>
        <dbReference type="SAM" id="MobiDB-lite"/>
    </source>
</evidence>
<feature type="compositionally biased region" description="Basic and acidic residues" evidence="1">
    <location>
        <begin position="515"/>
        <end position="537"/>
    </location>
</feature>
<feature type="compositionally biased region" description="Acidic residues" evidence="1">
    <location>
        <begin position="201"/>
        <end position="223"/>
    </location>
</feature>
<dbReference type="GeneID" id="43671240"/>
<evidence type="ECO:0000313" key="3">
    <source>
        <dbReference type="Proteomes" id="UP000325579"/>
    </source>
</evidence>
<evidence type="ECO:0000313" key="2">
    <source>
        <dbReference type="EMBL" id="KAE8407131.1"/>
    </source>
</evidence>
<reference evidence="2 3" key="1">
    <citation type="submission" date="2019-04" db="EMBL/GenBank/DDBJ databases">
        <authorList>
            <consortium name="DOE Joint Genome Institute"/>
            <person name="Mondo S."/>
            <person name="Kjaerbolling I."/>
            <person name="Vesth T."/>
            <person name="Frisvad J.C."/>
            <person name="Nybo J.L."/>
            <person name="Theobald S."/>
            <person name="Kildgaard S."/>
            <person name="Isbrandt T."/>
            <person name="Kuo A."/>
            <person name="Sato A."/>
            <person name="Lyhne E.K."/>
            <person name="Kogle M.E."/>
            <person name="Wiebenga A."/>
            <person name="Kun R.S."/>
            <person name="Lubbers R.J."/>
            <person name="Makela M.R."/>
            <person name="Barry K."/>
            <person name="Chovatia M."/>
            <person name="Clum A."/>
            <person name="Daum C."/>
            <person name="Haridas S."/>
            <person name="He G."/>
            <person name="LaButti K."/>
            <person name="Lipzen A."/>
            <person name="Riley R."/>
            <person name="Salamov A."/>
            <person name="Simmons B.A."/>
            <person name="Magnuson J.K."/>
            <person name="Henrissat B."/>
            <person name="Mortensen U.H."/>
            <person name="Larsen T.O."/>
            <person name="Devries R.P."/>
            <person name="Grigoriev I.V."/>
            <person name="Machida M."/>
            <person name="Baker S.E."/>
            <person name="Andersen M.R."/>
            <person name="Cantor M.N."/>
            <person name="Hua S.X."/>
        </authorList>
    </citation>
    <scope>NUCLEOTIDE SEQUENCE [LARGE SCALE GENOMIC DNA]</scope>
    <source>
        <strain evidence="2 3">CBS 119388</strain>
    </source>
</reference>
<dbReference type="RefSeq" id="XP_031944450.1">
    <property type="nucleotide sequence ID" value="XM_032086549.1"/>
</dbReference>
<feature type="region of interest" description="Disordered" evidence="1">
    <location>
        <begin position="182"/>
        <end position="223"/>
    </location>
</feature>
<dbReference type="OrthoDB" id="4437966at2759"/>
<sequence>MSRQSKPSENTNLSSFALYGEEYDAATPLIASLVWSLTNEPPVQVVKQLKTLNNQIRAKNIQHKRRRDEGIIDVDFVSSFGSQMEDASLAFFESGDDKKFLHTQESLRKAISKSNWPTDWNVTWDQFLEYHETFTGEVPGQNETISHSAPTERSSLAVDLPSVDAFESGDIAHSTRAMLGDATTEHGHDNGVNNHIKEANEDPILENDENDGDSDEVSDYDNEYDDDISNWQVCKALDDTQHEAEKEYGIPFNRGAVLGWRASGKFGYSILVGHQHNGRKVARVIVSNDLPMHLDDDTNIDMYTRAEQAFDENVDYSSIVVEGTGLIAWRVGDEDQLDPTAALHPSKNPQYPETYIWVLWHDGIWTWESREGLRSIMDHLTEFQVDLLIYRLAVAQDGAYRESLTGKRPEYPAVNPKALEAWRNAAQTPKCNRVVAFSVNDIGRDIKSLSPIEEAGEEHCSSSIDTHGITKRYRKNGLRDKRLDSLQKREGSHWTRSSQCSELPISYNIPRIAHRPSEPEQLRSSRLTNEKSKDQLKRGSSLRQQHIRSRGQADSTRSSPTRNLAF</sequence>
<feature type="compositionally biased region" description="Basic and acidic residues" evidence="1">
    <location>
        <begin position="183"/>
        <end position="200"/>
    </location>
</feature>